<dbReference type="Pfam" id="PF01757">
    <property type="entry name" value="Acyl_transf_3"/>
    <property type="match status" value="1"/>
</dbReference>
<evidence type="ECO:0000313" key="3">
    <source>
        <dbReference type="EMBL" id="AIY42427.1"/>
    </source>
</evidence>
<feature type="domain" description="Acyltransferase 3" evidence="2">
    <location>
        <begin position="10"/>
        <end position="354"/>
    </location>
</feature>
<accession>A0A0A1FHP8</accession>
<dbReference type="OrthoDB" id="9814807at2"/>
<keyword evidence="1" id="KW-0812">Transmembrane</keyword>
<dbReference type="GO" id="GO:0016020">
    <property type="term" value="C:membrane"/>
    <property type="evidence" value="ECO:0007669"/>
    <property type="project" value="TreeGrafter"/>
</dbReference>
<reference evidence="4" key="1">
    <citation type="journal article" date="2014" name="Soil Biol. Biochem.">
        <title>Structure and function of bacterial communities in ageing soils: Insights from the Mendocino ecological staircase.</title>
        <authorList>
            <person name="Uroz S."/>
            <person name="Tech J.J."/>
            <person name="Sawaya N.A."/>
            <person name="Frey-Klett P."/>
            <person name="Leveau J.H.J."/>
        </authorList>
    </citation>
    <scope>NUCLEOTIDE SEQUENCE [LARGE SCALE GENOMIC DNA]</scope>
    <source>
        <strain evidence="4">Cal35</strain>
    </source>
</reference>
<feature type="transmembrane region" description="Helical" evidence="1">
    <location>
        <begin position="304"/>
        <end position="325"/>
    </location>
</feature>
<dbReference type="Proteomes" id="UP000030302">
    <property type="component" value="Chromosome"/>
</dbReference>
<dbReference type="KEGG" id="care:LT85_3269"/>
<feature type="transmembrane region" description="Helical" evidence="1">
    <location>
        <begin position="209"/>
        <end position="231"/>
    </location>
</feature>
<keyword evidence="1" id="KW-1133">Transmembrane helix</keyword>
<dbReference type="InterPro" id="IPR002656">
    <property type="entry name" value="Acyl_transf_3_dom"/>
</dbReference>
<keyword evidence="4" id="KW-1185">Reference proteome</keyword>
<dbReference type="EMBL" id="CP009962">
    <property type="protein sequence ID" value="AIY42427.1"/>
    <property type="molecule type" value="Genomic_DNA"/>
</dbReference>
<sequence length="384" mass="43324">MTLDDSRNFRVDVLRGISICLVLLLHYQLSYALSDSPLRYLLSKEAIRALTINGNYGVTMFFVISGYLITSTTIKRYGNLGQVDIPRFYIFRMARILPCLLVALAAIVVLGLLGQPEFINVAKPGWPAVNMPLAVLSVLTFWHNVLMQHAWYFNYAMNIYWSLSVEEVFYLVFPLLCFGLKRQWAIAAVWTLAIIIGPIYRSFHTDDEIYFMYAYAACFDAIAFGCFAALFADKLRLKGIAWRLTQIAAACLVVTVYLRGIDGNEIFGFSLIAAGTAVLLLGARNENVPAWLKKNRMLGVIRWLGRHSYELYLFHIVVLGLMRSFVPKGAMPYAWKLPALTLFLILSAIVAGLIARFYSEPVNAWLRNAFLRPSPQATSLSQRG</sequence>
<feature type="transmembrane region" description="Helical" evidence="1">
    <location>
        <begin position="46"/>
        <end position="69"/>
    </location>
</feature>
<feature type="transmembrane region" description="Helical" evidence="1">
    <location>
        <begin position="266"/>
        <end position="283"/>
    </location>
</feature>
<protein>
    <submittedName>
        <fullName evidence="3">Acyltransferase 3</fullName>
    </submittedName>
</protein>
<dbReference type="RefSeq" id="WP_038490664.1">
    <property type="nucleotide sequence ID" value="NZ_CP009962.1"/>
</dbReference>
<dbReference type="GO" id="GO:0000271">
    <property type="term" value="P:polysaccharide biosynthetic process"/>
    <property type="evidence" value="ECO:0007669"/>
    <property type="project" value="TreeGrafter"/>
</dbReference>
<dbReference type="PANTHER" id="PTHR23028:SF53">
    <property type="entry name" value="ACYL_TRANSF_3 DOMAIN-CONTAINING PROTEIN"/>
    <property type="match status" value="1"/>
</dbReference>
<feature type="transmembrane region" description="Helical" evidence="1">
    <location>
        <begin position="13"/>
        <end position="34"/>
    </location>
</feature>
<feature type="transmembrane region" description="Helical" evidence="1">
    <location>
        <begin position="184"/>
        <end position="203"/>
    </location>
</feature>
<dbReference type="STRING" id="279058.LT85_3269"/>
<feature type="transmembrane region" description="Helical" evidence="1">
    <location>
        <begin position="240"/>
        <end position="260"/>
    </location>
</feature>
<keyword evidence="1" id="KW-0472">Membrane</keyword>
<dbReference type="HOGENOM" id="CLU_005679_1_0_4"/>
<keyword evidence="3" id="KW-0808">Transferase</keyword>
<proteinExistence type="predicted"/>
<dbReference type="PANTHER" id="PTHR23028">
    <property type="entry name" value="ACETYLTRANSFERASE"/>
    <property type="match status" value="1"/>
</dbReference>
<keyword evidence="3" id="KW-0012">Acyltransferase</keyword>
<evidence type="ECO:0000259" key="2">
    <source>
        <dbReference type="Pfam" id="PF01757"/>
    </source>
</evidence>
<gene>
    <name evidence="3" type="ORF">LT85_3269</name>
</gene>
<dbReference type="AlphaFoldDB" id="A0A0A1FHP8"/>
<feature type="transmembrane region" description="Helical" evidence="1">
    <location>
        <begin position="337"/>
        <end position="358"/>
    </location>
</feature>
<feature type="transmembrane region" description="Helical" evidence="1">
    <location>
        <begin position="159"/>
        <end position="177"/>
    </location>
</feature>
<organism evidence="3 4">
    <name type="scientific">Collimonas arenae</name>
    <dbReference type="NCBI Taxonomy" id="279058"/>
    <lineage>
        <taxon>Bacteria</taxon>
        <taxon>Pseudomonadati</taxon>
        <taxon>Pseudomonadota</taxon>
        <taxon>Betaproteobacteria</taxon>
        <taxon>Burkholderiales</taxon>
        <taxon>Oxalobacteraceae</taxon>
        <taxon>Collimonas</taxon>
    </lineage>
</organism>
<evidence type="ECO:0000256" key="1">
    <source>
        <dbReference type="SAM" id="Phobius"/>
    </source>
</evidence>
<evidence type="ECO:0000313" key="4">
    <source>
        <dbReference type="Proteomes" id="UP000030302"/>
    </source>
</evidence>
<dbReference type="InterPro" id="IPR050879">
    <property type="entry name" value="Acyltransferase_3"/>
</dbReference>
<feature type="transmembrane region" description="Helical" evidence="1">
    <location>
        <begin position="89"/>
        <end position="113"/>
    </location>
</feature>
<dbReference type="GO" id="GO:0016747">
    <property type="term" value="F:acyltransferase activity, transferring groups other than amino-acyl groups"/>
    <property type="evidence" value="ECO:0007669"/>
    <property type="project" value="InterPro"/>
</dbReference>
<name>A0A0A1FHP8_9BURK</name>